<reference evidence="3" key="3">
    <citation type="submission" date="2023-09" db="EMBL/GenBank/DDBJ databases">
        <authorList>
            <person name="Schober I."/>
            <person name="Bunk B."/>
        </authorList>
    </citation>
    <scope>NUCLEOTIDE SEQUENCE</scope>
    <source>
        <strain evidence="3">DSM 103800</strain>
    </source>
</reference>
<dbReference type="EMBL" id="CP015583">
    <property type="protein sequence ID" value="APT55899.1"/>
    <property type="molecule type" value="Genomic_DNA"/>
</dbReference>
<reference evidence="2 4" key="1">
    <citation type="submission" date="2016-05" db="EMBL/GenBank/DDBJ databases">
        <title>Complete Genome and Methylome Analysis of Psychrotrophic Bacterial Isolates from Antarctic Lake Untersee.</title>
        <authorList>
            <person name="Fomenkov A."/>
            <person name="Akimov V.N."/>
            <person name="Vasilyeva L.V."/>
            <person name="Andersen D."/>
            <person name="Vincze T."/>
            <person name="Roberts R.J."/>
        </authorList>
    </citation>
    <scope>NUCLEOTIDE SEQUENCE [LARGE SCALE GENOMIC DNA]</scope>
    <source>
        <strain evidence="2 4">U14-5</strain>
    </source>
</reference>
<keyword evidence="5" id="KW-1185">Reference proteome</keyword>
<protein>
    <submittedName>
        <fullName evidence="3">SCP2 sterol-binding domain-containing protein</fullName>
    </submittedName>
    <submittedName>
        <fullName evidence="2">Sterol-binding protein</fullName>
    </submittedName>
</protein>
<dbReference type="EMBL" id="JAVVDO010000005">
    <property type="protein sequence ID" value="MDT8330455.1"/>
    <property type="molecule type" value="Genomic_DNA"/>
</dbReference>
<dbReference type="KEGG" id="rgi:RGI145_00980"/>
<evidence type="ECO:0000313" key="4">
    <source>
        <dbReference type="Proteomes" id="UP000185494"/>
    </source>
</evidence>
<sequence>MVSTDELISAMLARAPALRRLGYKVRIDISDLDESVLLDATGSQLDIRPASPEDEVDTALRLSAADLGKLMAGRLNPMLAFSTGRLRVEGSKGVALKLANLLDED</sequence>
<dbReference type="RefSeq" id="WP_075796866.1">
    <property type="nucleotide sequence ID" value="NZ_CP015583.1"/>
</dbReference>
<dbReference type="Pfam" id="PF02036">
    <property type="entry name" value="SCP2"/>
    <property type="match status" value="1"/>
</dbReference>
<dbReference type="SUPFAM" id="SSF55718">
    <property type="entry name" value="SCP-like"/>
    <property type="match status" value="1"/>
</dbReference>
<evidence type="ECO:0000313" key="3">
    <source>
        <dbReference type="EMBL" id="MDT8330455.1"/>
    </source>
</evidence>
<dbReference type="eggNOG" id="COG3255">
    <property type="taxonomic scope" value="Bacteria"/>
</dbReference>
<name>A0A1L7AB89_9PROT</name>
<dbReference type="InterPro" id="IPR036527">
    <property type="entry name" value="SCP2_sterol-bd_dom_sf"/>
</dbReference>
<dbReference type="Gene3D" id="3.30.1050.10">
    <property type="entry name" value="SCP2 sterol-binding domain"/>
    <property type="match status" value="1"/>
</dbReference>
<evidence type="ECO:0000259" key="1">
    <source>
        <dbReference type="Pfam" id="PF02036"/>
    </source>
</evidence>
<evidence type="ECO:0000313" key="5">
    <source>
        <dbReference type="Proteomes" id="UP001258945"/>
    </source>
</evidence>
<gene>
    <name evidence="2" type="ORF">RGI145_00980</name>
    <name evidence="3" type="ORF">RQ831_05270</name>
</gene>
<proteinExistence type="predicted"/>
<dbReference type="Proteomes" id="UP001258945">
    <property type="component" value="Unassembled WGS sequence"/>
</dbReference>
<reference evidence="3 5" key="2">
    <citation type="journal article" date="2019" name="Microb. Pathog.">
        <title>Comparison of VITEK 2, MALDI-TOF MS, 16S rRNA gene sequencing, and whole-genome sequencing for identification of Roseomonas mucosa.</title>
        <authorList>
            <person name="Rudolph W.W."/>
            <person name="Gunzer F."/>
            <person name="Trauth M."/>
            <person name="Bunk B."/>
            <person name="Bigge R."/>
            <person name="Schrottner P."/>
        </authorList>
    </citation>
    <scope>NUCLEOTIDE SEQUENCE [LARGE SCALE GENOMIC DNA]</scope>
    <source>
        <strain evidence="3 5">DSM 103800</strain>
    </source>
</reference>
<dbReference type="AlphaFoldDB" id="A0A1L7AB89"/>
<accession>A0A1L7AB89</accession>
<organism evidence="2 4">
    <name type="scientific">Roseomonas gilardii</name>
    <dbReference type="NCBI Taxonomy" id="257708"/>
    <lineage>
        <taxon>Bacteria</taxon>
        <taxon>Pseudomonadati</taxon>
        <taxon>Pseudomonadota</taxon>
        <taxon>Alphaproteobacteria</taxon>
        <taxon>Acetobacterales</taxon>
        <taxon>Roseomonadaceae</taxon>
        <taxon>Roseomonas</taxon>
    </lineage>
</organism>
<evidence type="ECO:0000313" key="2">
    <source>
        <dbReference type="EMBL" id="APT55899.1"/>
    </source>
</evidence>
<dbReference type="STRING" id="257708.RGI145_00980"/>
<feature type="domain" description="SCP2" evidence="1">
    <location>
        <begin position="13"/>
        <end position="103"/>
    </location>
</feature>
<dbReference type="InterPro" id="IPR003033">
    <property type="entry name" value="SCP2_sterol-bd_dom"/>
</dbReference>
<dbReference type="Proteomes" id="UP000185494">
    <property type="component" value="Chromosome 1"/>
</dbReference>